<keyword evidence="4" id="KW-1185">Reference proteome</keyword>
<sequence length="266" mass="29449">MAVSTSNGVNGVHGVNGVNGSNGVSVNGHKQPAGAWAALSQWLPSRSPDTDYWWALTGPHLATMAEAAGYAIEQQYEQLLFLYHWIIPYMGPAPAADGSLKWKSLLGVEGSPMEYSWKWNTPTSKPDVRFTMEAINQFTGSAMDPLNQDASREMLHRLEAAVPSVDLTWINHFLATLYDHDRRKYVQEAEAGAHFTTTVMTAAEFLPKGLNMKTYLIPRKLGQTEGQVPMKVWEDSFMKLDPNNAARAAMHEFLNNNAEGKLLSPL</sequence>
<evidence type="ECO:0000256" key="2">
    <source>
        <dbReference type="ARBA" id="ARBA00022679"/>
    </source>
</evidence>
<dbReference type="OrthoDB" id="3354387at2759"/>
<dbReference type="PANTHER" id="PTHR40627">
    <property type="entry name" value="INDOLE PRENYLTRANSFERASE TDIB-RELATED"/>
    <property type="match status" value="1"/>
</dbReference>
<organism evidence="3 4">
    <name type="scientific">Heterodermia speciosa</name>
    <dbReference type="NCBI Taxonomy" id="116794"/>
    <lineage>
        <taxon>Eukaryota</taxon>
        <taxon>Fungi</taxon>
        <taxon>Dikarya</taxon>
        <taxon>Ascomycota</taxon>
        <taxon>Pezizomycotina</taxon>
        <taxon>Lecanoromycetes</taxon>
        <taxon>OSLEUM clade</taxon>
        <taxon>Lecanoromycetidae</taxon>
        <taxon>Caliciales</taxon>
        <taxon>Physciaceae</taxon>
        <taxon>Heterodermia</taxon>
    </lineage>
</organism>
<protein>
    <submittedName>
        <fullName evidence="3">Uncharacterized protein</fullName>
    </submittedName>
</protein>
<keyword evidence="2" id="KW-0808">Transferase</keyword>
<dbReference type="AlphaFoldDB" id="A0A8H3IVQ0"/>
<name>A0A8H3IVQ0_9LECA</name>
<gene>
    <name evidence="3" type="ORF">HETSPECPRED_009231</name>
</gene>
<reference evidence="3" key="1">
    <citation type="submission" date="2021-03" db="EMBL/GenBank/DDBJ databases">
        <authorList>
            <person name="Tagirdzhanova G."/>
        </authorList>
    </citation>
    <scope>NUCLEOTIDE SEQUENCE</scope>
</reference>
<evidence type="ECO:0000256" key="1">
    <source>
        <dbReference type="ARBA" id="ARBA00010209"/>
    </source>
</evidence>
<evidence type="ECO:0000313" key="4">
    <source>
        <dbReference type="Proteomes" id="UP000664521"/>
    </source>
</evidence>
<evidence type="ECO:0000313" key="3">
    <source>
        <dbReference type="EMBL" id="CAF9934463.1"/>
    </source>
</evidence>
<comment type="caution">
    <text evidence="3">The sequence shown here is derived from an EMBL/GenBank/DDBJ whole genome shotgun (WGS) entry which is preliminary data.</text>
</comment>
<dbReference type="Proteomes" id="UP000664521">
    <property type="component" value="Unassembled WGS sequence"/>
</dbReference>
<dbReference type="CDD" id="cd13929">
    <property type="entry name" value="PT-DMATS_CymD"/>
    <property type="match status" value="1"/>
</dbReference>
<dbReference type="NCBIfam" id="TIGR03429">
    <property type="entry name" value="arom_pren_DMATS"/>
    <property type="match status" value="1"/>
</dbReference>
<comment type="similarity">
    <text evidence="1">Belongs to the tryptophan dimethylallyltransferase family.</text>
</comment>
<proteinExistence type="inferred from homology"/>
<dbReference type="GO" id="GO:0004659">
    <property type="term" value="F:prenyltransferase activity"/>
    <property type="evidence" value="ECO:0007669"/>
    <property type="project" value="TreeGrafter"/>
</dbReference>
<dbReference type="InterPro" id="IPR017795">
    <property type="entry name" value="ABBA_NscD-like"/>
</dbReference>
<dbReference type="GO" id="GO:0009820">
    <property type="term" value="P:alkaloid metabolic process"/>
    <property type="evidence" value="ECO:0007669"/>
    <property type="project" value="InterPro"/>
</dbReference>
<accession>A0A8H3IVQ0</accession>
<dbReference type="PANTHER" id="PTHR40627:SF4">
    <property type="entry name" value="PRENYLTRANSFERASE ASQH1-RELATED"/>
    <property type="match status" value="1"/>
</dbReference>
<dbReference type="Pfam" id="PF11991">
    <property type="entry name" value="Trp_DMAT"/>
    <property type="match status" value="1"/>
</dbReference>
<dbReference type="EMBL" id="CAJPDS010000075">
    <property type="protein sequence ID" value="CAF9934463.1"/>
    <property type="molecule type" value="Genomic_DNA"/>
</dbReference>